<name>A0A1H7AP83_9FIRM</name>
<dbReference type="InterPro" id="IPR007160">
    <property type="entry name" value="DUF362"/>
</dbReference>
<dbReference type="RefSeq" id="WP_091832575.1">
    <property type="nucleotide sequence ID" value="NZ_FNZK01000013.1"/>
</dbReference>
<reference evidence="2 3" key="1">
    <citation type="submission" date="2016-10" db="EMBL/GenBank/DDBJ databases">
        <authorList>
            <person name="de Groot N.N."/>
        </authorList>
    </citation>
    <scope>NUCLEOTIDE SEQUENCE [LARGE SCALE GENOMIC DNA]</scope>
    <source>
        <strain evidence="2 3">DSM 2179</strain>
    </source>
</reference>
<dbReference type="AlphaFoldDB" id="A0A1H7AP83"/>
<evidence type="ECO:0000259" key="1">
    <source>
        <dbReference type="Pfam" id="PF04015"/>
    </source>
</evidence>
<evidence type="ECO:0000313" key="3">
    <source>
        <dbReference type="Proteomes" id="UP000199662"/>
    </source>
</evidence>
<proteinExistence type="predicted"/>
<sequence length="346" mass="37683">MGISRRDFVKLAGSAAVGAALSASIGGVEKVLAQAPVIGSTDVTGGARTVGSTAKVYFTKQIDADHLIRLYDKIDEGIYGKVAIKLHTGEQHGPNILPRDMVKAFQAKVPDSAIVETNTMYTGDRNTTEKHRKTLEVNGWTFCPVDIMDEDGAVMLPVRNALHLKEVSMGSHIVNYDSMIVLTHFKGHAMGGFGGSLKNIAIGCADGKIGKHMVHGFKKPTAPEGADWNEMDTKDLFMENMADSGKATVDYFGKHIIYLNVLRRMSVDCDCAGVRAAEPTISDIGILASTDILAIDQASVDLVYEKPENEKHDLVERIESRHGLHQLDAMRKLKMGNDKYELISLD</sequence>
<dbReference type="Pfam" id="PF04015">
    <property type="entry name" value="DUF362"/>
    <property type="match status" value="1"/>
</dbReference>
<dbReference type="STRING" id="84035.SAMN05660742_11383"/>
<dbReference type="InterPro" id="IPR019546">
    <property type="entry name" value="TAT_signal_bac_arc"/>
</dbReference>
<feature type="domain" description="DUF362" evidence="1">
    <location>
        <begin position="82"/>
        <end position="301"/>
    </location>
</feature>
<protein>
    <recommendedName>
        <fullName evidence="1">DUF362 domain-containing protein</fullName>
    </recommendedName>
</protein>
<organism evidence="2 3">
    <name type="scientific">Propionispira arboris</name>
    <dbReference type="NCBI Taxonomy" id="84035"/>
    <lineage>
        <taxon>Bacteria</taxon>
        <taxon>Bacillati</taxon>
        <taxon>Bacillota</taxon>
        <taxon>Negativicutes</taxon>
        <taxon>Selenomonadales</taxon>
        <taxon>Selenomonadaceae</taxon>
        <taxon>Propionispira</taxon>
    </lineage>
</organism>
<dbReference type="EMBL" id="FNZK01000013">
    <property type="protein sequence ID" value="SEJ67471.1"/>
    <property type="molecule type" value="Genomic_DNA"/>
</dbReference>
<dbReference type="InterPro" id="IPR006311">
    <property type="entry name" value="TAT_signal"/>
</dbReference>
<dbReference type="NCBIfam" id="TIGR01409">
    <property type="entry name" value="TAT_signal_seq"/>
    <property type="match status" value="1"/>
</dbReference>
<accession>A0A1H7AP83</accession>
<keyword evidence="3" id="KW-1185">Reference proteome</keyword>
<gene>
    <name evidence="2" type="ORF">SAMN05660742_11383</name>
</gene>
<evidence type="ECO:0000313" key="2">
    <source>
        <dbReference type="EMBL" id="SEJ67471.1"/>
    </source>
</evidence>
<dbReference type="Proteomes" id="UP000199662">
    <property type="component" value="Unassembled WGS sequence"/>
</dbReference>
<dbReference type="PROSITE" id="PS51318">
    <property type="entry name" value="TAT"/>
    <property type="match status" value="1"/>
</dbReference>